<reference evidence="1" key="1">
    <citation type="submission" date="2020-03" db="EMBL/GenBank/DDBJ databases">
        <title>Castanea mollissima Vanexum genome sequencing.</title>
        <authorList>
            <person name="Staton M."/>
        </authorList>
    </citation>
    <scope>NUCLEOTIDE SEQUENCE</scope>
    <source>
        <tissue evidence="1">Leaf</tissue>
    </source>
</reference>
<dbReference type="Proteomes" id="UP000737018">
    <property type="component" value="Unassembled WGS sequence"/>
</dbReference>
<dbReference type="OrthoDB" id="10549589at2759"/>
<dbReference type="AlphaFoldDB" id="A0A8J4QV88"/>
<proteinExistence type="predicted"/>
<protein>
    <submittedName>
        <fullName evidence="1">Uncharacterized protein</fullName>
    </submittedName>
</protein>
<sequence length="84" mass="9464">MSQSLSGNAKKWPMMRRWRSPYPNAPPFPLTTTRPGLTCRLFLNPHAKRAETLGIAEFPILGCIRNSRVGVKDTIISSRVLRSI</sequence>
<comment type="caution">
    <text evidence="1">The sequence shown here is derived from an EMBL/GenBank/DDBJ whole genome shotgun (WGS) entry which is preliminary data.</text>
</comment>
<accession>A0A8J4QV88</accession>
<name>A0A8J4QV88_9ROSI</name>
<organism evidence="1 2">
    <name type="scientific">Castanea mollissima</name>
    <name type="common">Chinese chestnut</name>
    <dbReference type="NCBI Taxonomy" id="60419"/>
    <lineage>
        <taxon>Eukaryota</taxon>
        <taxon>Viridiplantae</taxon>
        <taxon>Streptophyta</taxon>
        <taxon>Embryophyta</taxon>
        <taxon>Tracheophyta</taxon>
        <taxon>Spermatophyta</taxon>
        <taxon>Magnoliopsida</taxon>
        <taxon>eudicotyledons</taxon>
        <taxon>Gunneridae</taxon>
        <taxon>Pentapetalae</taxon>
        <taxon>rosids</taxon>
        <taxon>fabids</taxon>
        <taxon>Fagales</taxon>
        <taxon>Fagaceae</taxon>
        <taxon>Castanea</taxon>
    </lineage>
</organism>
<keyword evidence="2" id="KW-1185">Reference proteome</keyword>
<evidence type="ECO:0000313" key="2">
    <source>
        <dbReference type="Proteomes" id="UP000737018"/>
    </source>
</evidence>
<gene>
    <name evidence="1" type="ORF">CMV_018342</name>
</gene>
<evidence type="ECO:0000313" key="1">
    <source>
        <dbReference type="EMBL" id="KAF3956540.1"/>
    </source>
</evidence>
<dbReference type="EMBL" id="JRKL02003057">
    <property type="protein sequence ID" value="KAF3956540.1"/>
    <property type="molecule type" value="Genomic_DNA"/>
</dbReference>